<dbReference type="STRING" id="1038014.SAMN04487910_3184"/>
<name>A0A1H7SJ60_AQUAM</name>
<feature type="region of interest" description="Disordered" evidence="1">
    <location>
        <begin position="193"/>
        <end position="218"/>
    </location>
</feature>
<reference evidence="4 5" key="1">
    <citation type="submission" date="2016-10" db="EMBL/GenBank/DDBJ databases">
        <authorList>
            <person name="de Groot N.N."/>
        </authorList>
    </citation>
    <scope>NUCLEOTIDE SEQUENCE [LARGE SCALE GENOMIC DNA]</scope>
    <source>
        <strain evidence="4 5">DSM 25232</strain>
    </source>
</reference>
<dbReference type="InterPro" id="IPR026341">
    <property type="entry name" value="T9SS_type_B"/>
</dbReference>
<evidence type="ECO:0000256" key="1">
    <source>
        <dbReference type="SAM" id="MobiDB-lite"/>
    </source>
</evidence>
<evidence type="ECO:0000313" key="4">
    <source>
        <dbReference type="EMBL" id="SEL72545.1"/>
    </source>
</evidence>
<keyword evidence="2" id="KW-0732">Signal</keyword>
<protein>
    <submittedName>
        <fullName evidence="4">Gliding motility-associated C-terminal domain-containing protein</fullName>
    </submittedName>
</protein>
<keyword evidence="5" id="KW-1185">Reference proteome</keyword>
<feature type="domain" description="Ig-like" evidence="3">
    <location>
        <begin position="999"/>
        <end position="1073"/>
    </location>
</feature>
<dbReference type="InterPro" id="IPR044023">
    <property type="entry name" value="Ig_7"/>
</dbReference>
<evidence type="ECO:0000259" key="3">
    <source>
        <dbReference type="Pfam" id="PF19081"/>
    </source>
</evidence>
<evidence type="ECO:0000313" key="5">
    <source>
        <dbReference type="Proteomes" id="UP000198521"/>
    </source>
</evidence>
<proteinExistence type="predicted"/>
<dbReference type="Proteomes" id="UP000198521">
    <property type="component" value="Unassembled WGS sequence"/>
</dbReference>
<dbReference type="EMBL" id="FOAB01000005">
    <property type="protein sequence ID" value="SEL72545.1"/>
    <property type="molecule type" value="Genomic_DNA"/>
</dbReference>
<evidence type="ECO:0000256" key="2">
    <source>
        <dbReference type="SAM" id="SignalP"/>
    </source>
</evidence>
<dbReference type="Gene3D" id="2.60.120.260">
    <property type="entry name" value="Galactose-binding domain-like"/>
    <property type="match status" value="1"/>
</dbReference>
<feature type="compositionally biased region" description="Acidic residues" evidence="1">
    <location>
        <begin position="199"/>
        <end position="218"/>
    </location>
</feature>
<feature type="signal peptide" evidence="2">
    <location>
        <begin position="1"/>
        <end position="20"/>
    </location>
</feature>
<dbReference type="Pfam" id="PF13585">
    <property type="entry name" value="CHU_C"/>
    <property type="match status" value="1"/>
</dbReference>
<accession>A0A1H7SJ60</accession>
<gene>
    <name evidence="4" type="ORF">SAMN04487910_3184</name>
</gene>
<dbReference type="NCBIfam" id="TIGR04131">
    <property type="entry name" value="Bac_Flav_CTERM"/>
    <property type="match status" value="1"/>
</dbReference>
<organism evidence="4 5">
    <name type="scientific">Aquimarina amphilecti</name>
    <dbReference type="NCBI Taxonomy" id="1038014"/>
    <lineage>
        <taxon>Bacteria</taxon>
        <taxon>Pseudomonadati</taxon>
        <taxon>Bacteroidota</taxon>
        <taxon>Flavobacteriia</taxon>
        <taxon>Flavobacteriales</taxon>
        <taxon>Flavobacteriaceae</taxon>
        <taxon>Aquimarina</taxon>
    </lineage>
</organism>
<sequence>MMRILFSNCVALFLFTFSYGQTVTFQTDDGLTAKTVCKGTEIQLNLDIDPPRPSGGTSTYNVQWEKTINPTFIRNCPFPSGDGSCSFYRETPLETTTYTVTVNGGSSGSVRSTVTVTVEEVPNPGLNTTMFLCGRTGVINLFDELDGGPEAGGVWSNGTGTYDTADPNGGAFTYTIDNGAACPPVSAIITVKPCGNNDSDNDGVPDTTDNDDDNDGIPDTIEDGFCTATTTTPIFVLEEDFGFGGPTRSRYAEGLGLTYNPVLPQDINGNDGEYNVATSTHYRTNVGFDATFLATDLVGDIDADGNTDGRYLAINMKSSAFADLPVFVAENLPVTPGLEYNFSMSIASLNNNAGELPANLTIEVLDQVAGTPLFSENSGEIANGSDAWILVEDTFIAPAGVNIVTIRVINRQGTDGNGNDIGIDNIFLSTNACDFDRDGIPNSQDLDADNDGIYDIVESGNAAADVNGDGRFDGAINADGTSTTVVHNVINSDTDSNQNFLDIDSDGDGIIDNIEGQLTVGYIAPSGVDGDFNGVDDSYDTNGTVITPVNSNTNAAPDYIDLNSDPISGDCLEDTIEAYDIDQDGIPNTIADGSDIDGDGLDNAFDTVVLDRLTVGTNANNGGTVPTDFPNNHNPLTVERDWREEIGDVDVDPLTITICDPVNLFDELPVGTLTTGTWSVPAMGTALTGGHLGTLDPTVTGILDGVYIYTLPVLSAGCPPIRYLIDVTIDDVCQCPDIDEPIVPAGPITTCIDATPLPSVTVTLAPGLEGRWYLADGVTPIARAQNTDTFTPEIGELVLGDNIFRVEAYDPVEMCTSDLVDVIFTVTAPPEAGEPNDTPPIPVALCEGDTTVVNLFDELTGEDAGGVWTDAMMTVIPGGTITADTNIEGDYTYTVTSNGCTDTAVISVTISTVPTLVFGSTTCATNRTTYDVSFTTNGTWDISIDPVNEGTIDVTNSMITGITDGVDVIITATNPSNTDCVATLMVTAPDCSCPDIVEPTNPSNESICIGSTAPVLSVDVLPGQTANWYDQDGNSLLMNSTTYTPTDTAAGDYIYRVEAFDTTENCASDRIDVFYQILDIPVIDPIDPIAACESYELPSLIVGNYFTQMNGAGAQLNAGEIISASQVIYVYAETGTTPNCFDEETLDITINPLPNPVAPTNPGDRFCESYTLPTLQSGQSYYTGSNGNGTQLNAGDVIQESQTIFLREVDGNNCENEVQFFVEIINIEELEIESGVICVGPATITSFIINTELSEIDFSFEWSFEGSIIPGATQSFYEATQPGTYAVTYTDVVSMCTETSEVIIIGVSDPESLDLQLSAGAFSDSTDIIATVVGDSIYEYVLDNGSPQESNIFTNVSLGLHEVTAIDINGCGSITASIFVVGFPNFFTPNNDGINDQWGVIGNADTPEMDIFIFDRYGKLLQQLNRDNQWDGTYGGKPLPANDYWFVAEFRDGSATYRRHFTLKR</sequence>
<feature type="chain" id="PRO_5011559475" evidence="2">
    <location>
        <begin position="21"/>
        <end position="1465"/>
    </location>
</feature>
<dbReference type="Pfam" id="PF19081">
    <property type="entry name" value="Ig_7"/>
    <property type="match status" value="1"/>
</dbReference>